<evidence type="ECO:0000313" key="1">
    <source>
        <dbReference type="EMBL" id="KAI4829316.1"/>
    </source>
</evidence>
<keyword evidence="2" id="KW-1185">Reference proteome</keyword>
<reference evidence="1" key="1">
    <citation type="submission" date="2022-05" db="EMBL/GenBank/DDBJ databases">
        <title>Chromosome-level genome of Chaenocephalus aceratus.</title>
        <authorList>
            <person name="Park H."/>
        </authorList>
    </citation>
    <scope>NUCLEOTIDE SEQUENCE</scope>
    <source>
        <strain evidence="1">KU_202001</strain>
    </source>
</reference>
<organism evidence="1 2">
    <name type="scientific">Chaenocephalus aceratus</name>
    <name type="common">Blackfin icefish</name>
    <name type="synonym">Chaenichthys aceratus</name>
    <dbReference type="NCBI Taxonomy" id="36190"/>
    <lineage>
        <taxon>Eukaryota</taxon>
        <taxon>Metazoa</taxon>
        <taxon>Chordata</taxon>
        <taxon>Craniata</taxon>
        <taxon>Vertebrata</taxon>
        <taxon>Euteleostomi</taxon>
        <taxon>Actinopterygii</taxon>
        <taxon>Neopterygii</taxon>
        <taxon>Teleostei</taxon>
        <taxon>Neoteleostei</taxon>
        <taxon>Acanthomorphata</taxon>
        <taxon>Eupercaria</taxon>
        <taxon>Perciformes</taxon>
        <taxon>Notothenioidei</taxon>
        <taxon>Channichthyidae</taxon>
        <taxon>Chaenocephalus</taxon>
    </lineage>
</organism>
<protein>
    <submittedName>
        <fullName evidence="1">Uncharacterized protein</fullName>
    </submittedName>
</protein>
<feature type="non-terminal residue" evidence="1">
    <location>
        <position position="104"/>
    </location>
</feature>
<gene>
    <name evidence="1" type="ORF">KUCAC02_023362</name>
</gene>
<name>A0ACB9XR50_CHAAC</name>
<proteinExistence type="predicted"/>
<comment type="caution">
    <text evidence="1">The sequence shown here is derived from an EMBL/GenBank/DDBJ whole genome shotgun (WGS) entry which is preliminary data.</text>
</comment>
<dbReference type="EMBL" id="CM043788">
    <property type="protein sequence ID" value="KAI4829316.1"/>
    <property type="molecule type" value="Genomic_DNA"/>
</dbReference>
<feature type="non-terminal residue" evidence="1">
    <location>
        <position position="1"/>
    </location>
</feature>
<evidence type="ECO:0000313" key="2">
    <source>
        <dbReference type="Proteomes" id="UP001057452"/>
    </source>
</evidence>
<dbReference type="Proteomes" id="UP001057452">
    <property type="component" value="Chromosome 4"/>
</dbReference>
<sequence length="104" mass="11299">ETCIPPILWAGGYNPEHLIIFINVIPVITVEGPSTQDELTAVPMTYKRNNHTQHIARARSGALSASPIPGEAQACPRRFFQQNGVFSRAGLLSISLAVYKKALA</sequence>
<accession>A0ACB9XR50</accession>